<sequence>MSERTLNAVLTVKDVLKQYKHNPEYVPIMKNLSMARTAHRSYNNCLDEKKRQRDLEVNIKIEEEKIKVKQAKAEQELQKERKTIEQKEKELKHKRQEEERKRKAGDTLLDEANERLTKALQKGSLEEVEVAQALLQGVYRVRKEENQQQVLADNIQ</sequence>
<feature type="region of interest" description="Disordered" evidence="1">
    <location>
        <begin position="73"/>
        <end position="110"/>
    </location>
</feature>
<feature type="compositionally biased region" description="Basic and acidic residues" evidence="1">
    <location>
        <begin position="73"/>
        <end position="105"/>
    </location>
</feature>
<name>A0ABQ9HKK6_9NEOP</name>
<comment type="caution">
    <text evidence="2">The sequence shown here is derived from an EMBL/GenBank/DDBJ whole genome shotgun (WGS) entry which is preliminary data.</text>
</comment>
<reference evidence="2 3" key="1">
    <citation type="submission" date="2023-02" db="EMBL/GenBank/DDBJ databases">
        <title>LHISI_Scaffold_Assembly.</title>
        <authorList>
            <person name="Stuart O.P."/>
            <person name="Cleave R."/>
            <person name="Magrath M.J.L."/>
            <person name="Mikheyev A.S."/>
        </authorList>
    </citation>
    <scope>NUCLEOTIDE SEQUENCE [LARGE SCALE GENOMIC DNA]</scope>
    <source>
        <strain evidence="2">Daus_M_001</strain>
        <tissue evidence="2">Leg muscle</tissue>
    </source>
</reference>
<evidence type="ECO:0000313" key="3">
    <source>
        <dbReference type="Proteomes" id="UP001159363"/>
    </source>
</evidence>
<keyword evidence="3" id="KW-1185">Reference proteome</keyword>
<dbReference type="Proteomes" id="UP001159363">
    <property type="component" value="Chromosome X"/>
</dbReference>
<evidence type="ECO:0000313" key="2">
    <source>
        <dbReference type="EMBL" id="KAJ8884810.1"/>
    </source>
</evidence>
<proteinExistence type="predicted"/>
<organism evidence="2 3">
    <name type="scientific">Dryococelus australis</name>
    <dbReference type="NCBI Taxonomy" id="614101"/>
    <lineage>
        <taxon>Eukaryota</taxon>
        <taxon>Metazoa</taxon>
        <taxon>Ecdysozoa</taxon>
        <taxon>Arthropoda</taxon>
        <taxon>Hexapoda</taxon>
        <taxon>Insecta</taxon>
        <taxon>Pterygota</taxon>
        <taxon>Neoptera</taxon>
        <taxon>Polyneoptera</taxon>
        <taxon>Phasmatodea</taxon>
        <taxon>Verophasmatodea</taxon>
        <taxon>Anareolatae</taxon>
        <taxon>Phasmatidae</taxon>
        <taxon>Eurycanthinae</taxon>
        <taxon>Dryococelus</taxon>
    </lineage>
</organism>
<evidence type="ECO:0000256" key="1">
    <source>
        <dbReference type="SAM" id="MobiDB-lite"/>
    </source>
</evidence>
<protein>
    <submittedName>
        <fullName evidence="2">Uncharacterized protein</fullName>
    </submittedName>
</protein>
<dbReference type="EMBL" id="JARBHB010000004">
    <property type="protein sequence ID" value="KAJ8884810.1"/>
    <property type="molecule type" value="Genomic_DNA"/>
</dbReference>
<gene>
    <name evidence="2" type="ORF">PR048_011006</name>
</gene>
<accession>A0ABQ9HKK6</accession>